<sequence>MNNPFHITIKELNYNEAPTIFNRFSMIDSIKDFTMDIQSGRIYGVIGGLGLGGWLLSYLLAGKGMDYKSSSSITMNQKSISSSDMRNISCYIGEGVAEYPYGKKYFCPFLKKRITVKDQINQGIKTSNNKYSVQQICELFELSVRADRPLEANGIEVWRASIAIGFAFQKALFCAPWLEAQWFPYLLNAYNKRFFSILKAHGSAVLLPVSHEKYVQDIADEIVYLKDHFIGYC</sequence>
<comment type="caution">
    <text evidence="2">The sequence shown here is derived from an EMBL/GenBank/DDBJ whole genome shotgun (WGS) entry which is preliminary data.</text>
</comment>
<evidence type="ECO:0000256" key="1">
    <source>
        <dbReference type="SAM" id="Phobius"/>
    </source>
</evidence>
<dbReference type="InterPro" id="IPR027417">
    <property type="entry name" value="P-loop_NTPase"/>
</dbReference>
<dbReference type="EMBL" id="JAGRPV010000001">
    <property type="protein sequence ID" value="MDI4645862.1"/>
    <property type="molecule type" value="Genomic_DNA"/>
</dbReference>
<feature type="transmembrane region" description="Helical" evidence="1">
    <location>
        <begin position="42"/>
        <end position="61"/>
    </location>
</feature>
<name>A0ABT6TG96_9BACL</name>
<protein>
    <submittedName>
        <fullName evidence="2">Uncharacterized protein</fullName>
    </submittedName>
</protein>
<dbReference type="Proteomes" id="UP001161691">
    <property type="component" value="Unassembled WGS sequence"/>
</dbReference>
<evidence type="ECO:0000313" key="3">
    <source>
        <dbReference type="Proteomes" id="UP001161691"/>
    </source>
</evidence>
<evidence type="ECO:0000313" key="2">
    <source>
        <dbReference type="EMBL" id="MDI4645862.1"/>
    </source>
</evidence>
<dbReference type="RefSeq" id="WP_282908761.1">
    <property type="nucleotide sequence ID" value="NZ_JAGRPV010000001.1"/>
</dbReference>
<keyword evidence="1" id="KW-0472">Membrane</keyword>
<gene>
    <name evidence="2" type="ORF">KB449_12870</name>
</gene>
<accession>A0ABT6TG96</accession>
<keyword evidence="3" id="KW-1185">Reference proteome</keyword>
<keyword evidence="1" id="KW-1133">Transmembrane helix</keyword>
<dbReference type="Gene3D" id="3.40.50.300">
    <property type="entry name" value="P-loop containing nucleotide triphosphate hydrolases"/>
    <property type="match status" value="1"/>
</dbReference>
<keyword evidence="1" id="KW-0812">Transmembrane</keyword>
<proteinExistence type="predicted"/>
<reference evidence="2" key="1">
    <citation type="submission" date="2023-04" db="EMBL/GenBank/DDBJ databases">
        <title>Comparative genomic analysis of Cohnella hashimotonis sp. nov., isolated from the International Space Station.</title>
        <authorList>
            <person name="Venkateswaran K."/>
            <person name="Simpson A."/>
        </authorList>
    </citation>
    <scope>NUCLEOTIDE SEQUENCE</scope>
    <source>
        <strain evidence="2">F6_2S_P_1</strain>
    </source>
</reference>
<organism evidence="2 3">
    <name type="scientific">Cohnella hashimotonis</name>
    <dbReference type="NCBI Taxonomy" id="2826895"/>
    <lineage>
        <taxon>Bacteria</taxon>
        <taxon>Bacillati</taxon>
        <taxon>Bacillota</taxon>
        <taxon>Bacilli</taxon>
        <taxon>Bacillales</taxon>
        <taxon>Paenibacillaceae</taxon>
        <taxon>Cohnella</taxon>
    </lineage>
</organism>